<organism evidence="1">
    <name type="scientific">Fervidicoccus fontis</name>
    <dbReference type="NCBI Taxonomy" id="683846"/>
    <lineage>
        <taxon>Archaea</taxon>
        <taxon>Thermoproteota</taxon>
        <taxon>Thermoprotei</taxon>
        <taxon>Fervidicoccales</taxon>
        <taxon>Fervidicoccaceae</taxon>
        <taxon>Fervidicoccus</taxon>
    </lineage>
</organism>
<protein>
    <submittedName>
        <fullName evidence="1">Uncharacterized protein</fullName>
    </submittedName>
</protein>
<name>A0A7J3ZM19_9CREN</name>
<accession>A0A7J3ZM19</accession>
<comment type="caution">
    <text evidence="1">The sequence shown here is derived from an EMBL/GenBank/DDBJ whole genome shotgun (WGS) entry which is preliminary data.</text>
</comment>
<gene>
    <name evidence="1" type="ORF">ENM78_06650</name>
</gene>
<sequence length="82" mass="9591">MIGRTHVSYSLFRDSPPNAIVRCYAKSKHVFDFNILPEVIRIGSMKYKLYGFSMRKLEFVPGRLNINHRECFMRTLPLPQGT</sequence>
<evidence type="ECO:0000313" key="1">
    <source>
        <dbReference type="EMBL" id="HHQ81109.1"/>
    </source>
</evidence>
<dbReference type="EMBL" id="DRZC01000084">
    <property type="protein sequence ID" value="HHQ81109.1"/>
    <property type="molecule type" value="Genomic_DNA"/>
</dbReference>
<reference evidence="1" key="1">
    <citation type="journal article" date="2020" name="mSystems">
        <title>Genome- and Community-Level Interaction Insights into Carbon Utilization and Element Cycling Functions of Hydrothermarchaeota in Hydrothermal Sediment.</title>
        <authorList>
            <person name="Zhou Z."/>
            <person name="Liu Y."/>
            <person name="Xu W."/>
            <person name="Pan J."/>
            <person name="Luo Z.H."/>
            <person name="Li M."/>
        </authorList>
    </citation>
    <scope>NUCLEOTIDE SEQUENCE [LARGE SCALE GENOMIC DNA]</scope>
    <source>
        <strain evidence="1">SpSt-1116</strain>
    </source>
</reference>
<proteinExistence type="predicted"/>
<dbReference type="AlphaFoldDB" id="A0A7J3ZM19"/>